<name>A0A9Q8QS87_9HYPO</name>
<organism evidence="1 2">
    <name type="scientific">Purpureocillium takamizusanense</name>
    <dbReference type="NCBI Taxonomy" id="2060973"/>
    <lineage>
        <taxon>Eukaryota</taxon>
        <taxon>Fungi</taxon>
        <taxon>Dikarya</taxon>
        <taxon>Ascomycota</taxon>
        <taxon>Pezizomycotina</taxon>
        <taxon>Sordariomycetes</taxon>
        <taxon>Hypocreomycetidae</taxon>
        <taxon>Hypocreales</taxon>
        <taxon>Ophiocordycipitaceae</taxon>
        <taxon>Purpureocillium</taxon>
    </lineage>
</organism>
<proteinExistence type="predicted"/>
<dbReference type="Proteomes" id="UP000829364">
    <property type="component" value="Chromosome 13"/>
</dbReference>
<dbReference type="InterPro" id="IPR038765">
    <property type="entry name" value="Papain-like_cys_pep_sf"/>
</dbReference>
<dbReference type="OrthoDB" id="5084510at2759"/>
<dbReference type="GeneID" id="72072501"/>
<reference evidence="1" key="1">
    <citation type="submission" date="2021-11" db="EMBL/GenBank/DDBJ databases">
        <title>Purpureocillium_takamizusanense_genome.</title>
        <authorList>
            <person name="Nguyen N.-H."/>
        </authorList>
    </citation>
    <scope>NUCLEOTIDE SEQUENCE</scope>
    <source>
        <strain evidence="1">PT3</strain>
    </source>
</reference>
<dbReference type="AlphaFoldDB" id="A0A9Q8QS87"/>
<dbReference type="KEGG" id="ptkz:JDV02_010558"/>
<keyword evidence="2" id="KW-1185">Reference proteome</keyword>
<protein>
    <submittedName>
        <fullName evidence="1">Uncharacterized protein</fullName>
    </submittedName>
</protein>
<evidence type="ECO:0000313" key="2">
    <source>
        <dbReference type="Proteomes" id="UP000829364"/>
    </source>
</evidence>
<dbReference type="EMBL" id="CP086366">
    <property type="protein sequence ID" value="UNI24840.1"/>
    <property type="molecule type" value="Genomic_DNA"/>
</dbReference>
<dbReference type="RefSeq" id="XP_047848321.1">
    <property type="nucleotide sequence ID" value="XM_047992307.1"/>
</dbReference>
<evidence type="ECO:0000313" key="1">
    <source>
        <dbReference type="EMBL" id="UNI24840.1"/>
    </source>
</evidence>
<sequence>MGQEAQFFEHAVSSWTKVGSLSERVYFGHPACELMTSENDLDQFIQDLHGDENKKKVIGLLQRQVDLLTRTGRTNETVFISDLLCAGLLHRNLAPESNEKAEDFCETVRKSVGDALLTVGSECLDAKALNTLAPNTWLNANVIIAGLTVSDRLPWVRVGHSVPIHCGVDALRRIRRPFQVAASEITAWRKETTEQLVFFFVLFQRSNHFSLLEINDKEKTIHHYDSMCTNGKDNADIKVCFRNLTPG</sequence>
<accession>A0A9Q8QS87</accession>
<gene>
    <name evidence="1" type="ORF">JDV02_010558</name>
</gene>
<dbReference type="Gene3D" id="3.40.395.10">
    <property type="entry name" value="Adenoviral Proteinase, Chain A"/>
    <property type="match status" value="1"/>
</dbReference>
<dbReference type="SUPFAM" id="SSF54001">
    <property type="entry name" value="Cysteine proteinases"/>
    <property type="match status" value="1"/>
</dbReference>